<feature type="domain" description="FAD dependent oxidoreductase" evidence="9">
    <location>
        <begin position="72"/>
        <end position="455"/>
    </location>
</feature>
<evidence type="ECO:0000256" key="8">
    <source>
        <dbReference type="ARBA" id="ARBA00041137"/>
    </source>
</evidence>
<dbReference type="GO" id="GO:0047545">
    <property type="term" value="F:(S)-2-hydroxyglutarate dehydrogenase activity"/>
    <property type="evidence" value="ECO:0007669"/>
    <property type="project" value="UniProtKB-EC"/>
</dbReference>
<dbReference type="InterPro" id="IPR006076">
    <property type="entry name" value="FAD-dep_OxRdtase"/>
</dbReference>
<evidence type="ECO:0000259" key="9">
    <source>
        <dbReference type="Pfam" id="PF01266"/>
    </source>
</evidence>
<evidence type="ECO:0000313" key="10">
    <source>
        <dbReference type="EMBL" id="CAH9079317.1"/>
    </source>
</evidence>
<evidence type="ECO:0000256" key="4">
    <source>
        <dbReference type="ARBA" id="ARBA00023002"/>
    </source>
</evidence>
<dbReference type="Gene3D" id="3.50.50.60">
    <property type="entry name" value="FAD/NAD(P)-binding domain"/>
    <property type="match status" value="1"/>
</dbReference>
<dbReference type="EC" id="1.1.99.2" evidence="7"/>
<evidence type="ECO:0000256" key="6">
    <source>
        <dbReference type="ARBA" id="ARBA00037941"/>
    </source>
</evidence>
<dbReference type="EMBL" id="CAMAPF010000033">
    <property type="protein sequence ID" value="CAH9079317.1"/>
    <property type="molecule type" value="Genomic_DNA"/>
</dbReference>
<dbReference type="InterPro" id="IPR036188">
    <property type="entry name" value="FAD/NAD-bd_sf"/>
</dbReference>
<gene>
    <name evidence="10" type="ORF">CEPIT_LOCUS6842</name>
</gene>
<evidence type="ECO:0000256" key="1">
    <source>
        <dbReference type="ARBA" id="ARBA00001974"/>
    </source>
</evidence>
<dbReference type="PANTHER" id="PTHR43104">
    <property type="entry name" value="L-2-HYDROXYGLUTARATE DEHYDROGENASE, MITOCHONDRIAL"/>
    <property type="match status" value="1"/>
</dbReference>
<protein>
    <recommendedName>
        <fullName evidence="8">L-2-hydroxyglutarate dehydrogenase, mitochondrial</fullName>
        <ecNumber evidence="7">1.1.99.2</ecNumber>
    </recommendedName>
</protein>
<evidence type="ECO:0000313" key="11">
    <source>
        <dbReference type="Proteomes" id="UP001152523"/>
    </source>
</evidence>
<reference evidence="10" key="1">
    <citation type="submission" date="2022-07" db="EMBL/GenBank/DDBJ databases">
        <authorList>
            <person name="Macas J."/>
            <person name="Novak P."/>
            <person name="Neumann P."/>
        </authorList>
    </citation>
    <scope>NUCLEOTIDE SEQUENCE</scope>
</reference>
<dbReference type="SUPFAM" id="SSF51905">
    <property type="entry name" value="FAD/NAD(P)-binding domain"/>
    <property type="match status" value="1"/>
</dbReference>
<keyword evidence="3" id="KW-0274">FAD</keyword>
<comment type="caution">
    <text evidence="10">The sequence shown here is derived from an EMBL/GenBank/DDBJ whole genome shotgun (WGS) entry which is preliminary data.</text>
</comment>
<comment type="cofactor">
    <cofactor evidence="1">
        <name>FAD</name>
        <dbReference type="ChEBI" id="CHEBI:57692"/>
    </cofactor>
</comment>
<comment type="catalytic activity">
    <reaction evidence="5">
        <text>(S)-2-hydroxyglutarate + A = 2-oxoglutarate + AH2</text>
        <dbReference type="Rhea" id="RHEA:21252"/>
        <dbReference type="ChEBI" id="CHEBI:13193"/>
        <dbReference type="ChEBI" id="CHEBI:16782"/>
        <dbReference type="ChEBI" id="CHEBI:16810"/>
        <dbReference type="ChEBI" id="CHEBI:17499"/>
        <dbReference type="EC" id="1.1.99.2"/>
    </reaction>
</comment>
<evidence type="ECO:0000256" key="3">
    <source>
        <dbReference type="ARBA" id="ARBA00022827"/>
    </source>
</evidence>
<accession>A0AAV0CK57</accession>
<evidence type="ECO:0000256" key="2">
    <source>
        <dbReference type="ARBA" id="ARBA00022630"/>
    </source>
</evidence>
<dbReference type="AlphaFoldDB" id="A0AAV0CK57"/>
<sequence>MCEARGSRSIIFKSTSLALSTCTIMKRVNSTADGIFRFVKERSRSCRRSMEASISSSSGGEGYEWVRKERVDAVVVGAGVVGIAVARELAVKQGREVLVIDSAPTFGTGTSSRNSEVIHAGIYYPPHSLKARFCARGKELMYKYCKDHEIPHKEIGKLIVATGSSDIPKLNALLTRGMENGVDGLKMIEAHEARKFEPELQCVKALWSPTSGIVDTHSLMLSLVGEAESHGTTFTYNTTVIGGHLDGNQIHIHVSESNALKNWHGDSQLVPQLILIPRLVVNSAGLSAIAVAKRFSALHKNGATPNAYYARGSYFTLSNTKKPFSHLIYPIPEAGGLGVHVTVDLNGQVKFGPDVEWIDGIDDVSNFLNMFDYSVREDRAKKFYPSIRKYYPGLKDGSLQPCYVGIRPKLSGPEVGFTDFIVQGEDTHGIAGLVNLFGIESPGLTSSMAIAEHVSAKLI</sequence>
<name>A0AAV0CK57_9ASTE</name>
<dbReference type="Gene3D" id="3.30.9.10">
    <property type="entry name" value="D-Amino Acid Oxidase, subunit A, domain 2"/>
    <property type="match status" value="1"/>
</dbReference>
<dbReference type="Proteomes" id="UP001152523">
    <property type="component" value="Unassembled WGS sequence"/>
</dbReference>
<keyword evidence="2" id="KW-0285">Flavoprotein</keyword>
<organism evidence="10 11">
    <name type="scientific">Cuscuta epithymum</name>
    <dbReference type="NCBI Taxonomy" id="186058"/>
    <lineage>
        <taxon>Eukaryota</taxon>
        <taxon>Viridiplantae</taxon>
        <taxon>Streptophyta</taxon>
        <taxon>Embryophyta</taxon>
        <taxon>Tracheophyta</taxon>
        <taxon>Spermatophyta</taxon>
        <taxon>Magnoliopsida</taxon>
        <taxon>eudicotyledons</taxon>
        <taxon>Gunneridae</taxon>
        <taxon>Pentapetalae</taxon>
        <taxon>asterids</taxon>
        <taxon>lamiids</taxon>
        <taxon>Solanales</taxon>
        <taxon>Convolvulaceae</taxon>
        <taxon>Cuscuteae</taxon>
        <taxon>Cuscuta</taxon>
        <taxon>Cuscuta subgen. Cuscuta</taxon>
    </lineage>
</organism>
<keyword evidence="4" id="KW-0560">Oxidoreductase</keyword>
<proteinExistence type="inferred from homology"/>
<evidence type="ECO:0000256" key="7">
    <source>
        <dbReference type="ARBA" id="ARBA00038878"/>
    </source>
</evidence>
<dbReference type="PANTHER" id="PTHR43104:SF4">
    <property type="entry name" value="L-2-HYDROXYGLUTARATE DEHYDROGENASE, MITOCHONDRIAL"/>
    <property type="match status" value="1"/>
</dbReference>
<comment type="similarity">
    <text evidence="6">Belongs to the L2HGDH family.</text>
</comment>
<evidence type="ECO:0000256" key="5">
    <source>
        <dbReference type="ARBA" id="ARBA00036066"/>
    </source>
</evidence>
<dbReference type="Pfam" id="PF01266">
    <property type="entry name" value="DAO"/>
    <property type="match status" value="1"/>
</dbReference>
<keyword evidence="11" id="KW-1185">Reference proteome</keyword>